<proteinExistence type="predicted"/>
<dbReference type="EMBL" id="MSIE01000001">
    <property type="protein sequence ID" value="OLF19355.1"/>
    <property type="molecule type" value="Genomic_DNA"/>
</dbReference>
<feature type="region of interest" description="Disordered" evidence="1">
    <location>
        <begin position="1"/>
        <end position="31"/>
    </location>
</feature>
<dbReference type="AlphaFoldDB" id="A0A1Q8CYD7"/>
<dbReference type="Proteomes" id="UP000185596">
    <property type="component" value="Unassembled WGS sequence"/>
</dbReference>
<dbReference type="STRING" id="1912961.BU204_00005"/>
<evidence type="ECO:0000313" key="3">
    <source>
        <dbReference type="Proteomes" id="UP000185596"/>
    </source>
</evidence>
<gene>
    <name evidence="2" type="ORF">BU204_00005</name>
</gene>
<reference evidence="2 3" key="1">
    <citation type="submission" date="2016-12" db="EMBL/GenBank/DDBJ databases">
        <title>The draft genome sequence of Actinophytocola sp. 11-183.</title>
        <authorList>
            <person name="Wang W."/>
            <person name="Yuan L."/>
        </authorList>
    </citation>
    <scope>NUCLEOTIDE SEQUENCE [LARGE SCALE GENOMIC DNA]</scope>
    <source>
        <strain evidence="2 3">11-183</strain>
    </source>
</reference>
<feature type="non-terminal residue" evidence="2">
    <location>
        <position position="92"/>
    </location>
</feature>
<comment type="caution">
    <text evidence="2">The sequence shown here is derived from an EMBL/GenBank/DDBJ whole genome shotgun (WGS) entry which is preliminary data.</text>
</comment>
<protein>
    <submittedName>
        <fullName evidence="2">Uncharacterized protein</fullName>
    </submittedName>
</protein>
<evidence type="ECO:0000256" key="1">
    <source>
        <dbReference type="SAM" id="MobiDB-lite"/>
    </source>
</evidence>
<sequence length="92" mass="8586">MPTLSAMGSAPVPAPQEPAGERSGSSAEAGAEFQGLLLALAGLPQPVPAGPTVPTQGDAGAGDPLPAPPPQAAATGVLPFGAATLAGAVPTP</sequence>
<organism evidence="2 3">
    <name type="scientific">Actinophytocola xanthii</name>
    <dbReference type="NCBI Taxonomy" id="1912961"/>
    <lineage>
        <taxon>Bacteria</taxon>
        <taxon>Bacillati</taxon>
        <taxon>Actinomycetota</taxon>
        <taxon>Actinomycetes</taxon>
        <taxon>Pseudonocardiales</taxon>
        <taxon>Pseudonocardiaceae</taxon>
    </lineage>
</organism>
<name>A0A1Q8CYD7_9PSEU</name>
<feature type="region of interest" description="Disordered" evidence="1">
    <location>
        <begin position="43"/>
        <end position="74"/>
    </location>
</feature>
<keyword evidence="3" id="KW-1185">Reference proteome</keyword>
<accession>A0A1Q8CYD7</accession>
<evidence type="ECO:0000313" key="2">
    <source>
        <dbReference type="EMBL" id="OLF19355.1"/>
    </source>
</evidence>